<evidence type="ECO:0000313" key="1">
    <source>
        <dbReference type="EMBL" id="KPQ43683.1"/>
    </source>
</evidence>
<name>A0A0P8AGZ3_9EURY</name>
<evidence type="ECO:0008006" key="3">
    <source>
        <dbReference type="Google" id="ProtNLM"/>
    </source>
</evidence>
<sequence>MRMSILLKKLRIENKEFVTSNELELYCKSMKLDYTTVIRYFIAQGYLTRIFRGIFYINTLDEMKLGRSKYSHLELVAKGLELKNVRNWYFGLHTALKLNNMTHEYFAVEDVINDALFRAKPINIAGYKFKFTRLSPSMVGFGINKKDEMIRYSDPEKTVLDFIYIWRYNGVPNDKIVLDISEWAKQGSKEKLMNYAKKYPKTVTEIVGRVIG</sequence>
<gene>
    <name evidence="1" type="ORF">MPEBLZ_01870</name>
</gene>
<dbReference type="AlphaFoldDB" id="A0A0P8AGZ3"/>
<dbReference type="EMBL" id="LKCM01000137">
    <property type="protein sequence ID" value="KPQ43683.1"/>
    <property type="molecule type" value="Genomic_DNA"/>
</dbReference>
<organism evidence="1 2">
    <name type="scientific">Candidatus Methanoperedens nitratireducens</name>
    <dbReference type="NCBI Taxonomy" id="1392998"/>
    <lineage>
        <taxon>Archaea</taxon>
        <taxon>Methanobacteriati</taxon>
        <taxon>Methanobacteriota</taxon>
        <taxon>Stenosarchaea group</taxon>
        <taxon>Methanomicrobia</taxon>
        <taxon>Methanosarcinales</taxon>
        <taxon>ANME-2 cluster</taxon>
        <taxon>Candidatus Methanoperedentaceae</taxon>
        <taxon>Candidatus Methanoperedens</taxon>
    </lineage>
</organism>
<comment type="caution">
    <text evidence="1">The sequence shown here is derived from an EMBL/GenBank/DDBJ whole genome shotgun (WGS) entry which is preliminary data.</text>
</comment>
<accession>A0A0P8AGZ3</accession>
<reference evidence="1 2" key="1">
    <citation type="submission" date="2015-09" db="EMBL/GenBank/DDBJ databases">
        <title>A metagenomics-based metabolic model of nitrate-dependent anaerobic oxidation of methane by Methanoperedens-like archaea.</title>
        <authorList>
            <person name="Arshad A."/>
            <person name="Speth D.R."/>
            <person name="De Graaf R.M."/>
            <person name="Op Den Camp H.J."/>
            <person name="Jetten M.S."/>
            <person name="Welte C.U."/>
        </authorList>
    </citation>
    <scope>NUCLEOTIDE SEQUENCE [LARGE SCALE GENOMIC DNA]</scope>
</reference>
<dbReference type="Proteomes" id="UP000050360">
    <property type="component" value="Unassembled WGS sequence"/>
</dbReference>
<evidence type="ECO:0000313" key="2">
    <source>
        <dbReference type="Proteomes" id="UP000050360"/>
    </source>
</evidence>
<protein>
    <recommendedName>
        <fullName evidence="3">AbiEi antitoxin C-terminal domain-containing protein</fullName>
    </recommendedName>
</protein>
<proteinExistence type="predicted"/>